<accession>A0AAW1PHX4</accession>
<evidence type="ECO:0000313" key="2">
    <source>
        <dbReference type="Proteomes" id="UP001465755"/>
    </source>
</evidence>
<dbReference type="EMBL" id="JALJOQ010000020">
    <property type="protein sequence ID" value="KAK9809430.1"/>
    <property type="molecule type" value="Genomic_DNA"/>
</dbReference>
<gene>
    <name evidence="1" type="ORF">WJX73_006468</name>
</gene>
<dbReference type="Proteomes" id="UP001465755">
    <property type="component" value="Unassembled WGS sequence"/>
</dbReference>
<protein>
    <recommendedName>
        <fullName evidence="3">Sulfotransferase</fullName>
    </recommendedName>
</protein>
<comment type="caution">
    <text evidence="1">The sequence shown here is derived from an EMBL/GenBank/DDBJ whole genome shotgun (WGS) entry which is preliminary data.</text>
</comment>
<sequence length="211" mass="25071">MSYPNEFSFLPEDVLVIVVMRNAIDWAVSLYNQPWFAALHCNVTFHEFLTKEWSYGNTSRQDRPPPFCHKYEAWTPESSYSSNMYYEDRQGRFAKNVLELRAWKLQRQLQVCNTRRQVACLRYEDAGSDWKGWLEKMRRSLNLRVREGYPVEVSSYKGEREMAKYKRKSHLENLKMGTPSPFYTPEVMGAFSERLESQWERRAGFDYAGVL</sequence>
<organism evidence="1 2">
    <name type="scientific">Symbiochloris irregularis</name>
    <dbReference type="NCBI Taxonomy" id="706552"/>
    <lineage>
        <taxon>Eukaryota</taxon>
        <taxon>Viridiplantae</taxon>
        <taxon>Chlorophyta</taxon>
        <taxon>core chlorophytes</taxon>
        <taxon>Trebouxiophyceae</taxon>
        <taxon>Trebouxiales</taxon>
        <taxon>Trebouxiaceae</taxon>
        <taxon>Symbiochloris</taxon>
    </lineage>
</organism>
<dbReference type="Gene3D" id="3.40.50.300">
    <property type="entry name" value="P-loop containing nucleotide triphosphate hydrolases"/>
    <property type="match status" value="1"/>
</dbReference>
<name>A0AAW1PHX4_9CHLO</name>
<evidence type="ECO:0000313" key="1">
    <source>
        <dbReference type="EMBL" id="KAK9809430.1"/>
    </source>
</evidence>
<reference evidence="1 2" key="1">
    <citation type="journal article" date="2024" name="Nat. Commun.">
        <title>Phylogenomics reveals the evolutionary origins of lichenization in chlorophyte algae.</title>
        <authorList>
            <person name="Puginier C."/>
            <person name="Libourel C."/>
            <person name="Otte J."/>
            <person name="Skaloud P."/>
            <person name="Haon M."/>
            <person name="Grisel S."/>
            <person name="Petersen M."/>
            <person name="Berrin J.G."/>
            <person name="Delaux P.M."/>
            <person name="Dal Grande F."/>
            <person name="Keller J."/>
        </authorList>
    </citation>
    <scope>NUCLEOTIDE SEQUENCE [LARGE SCALE GENOMIC DNA]</scope>
    <source>
        <strain evidence="1 2">SAG 2036</strain>
    </source>
</reference>
<keyword evidence="2" id="KW-1185">Reference proteome</keyword>
<dbReference type="InterPro" id="IPR027417">
    <property type="entry name" value="P-loop_NTPase"/>
</dbReference>
<dbReference type="AlphaFoldDB" id="A0AAW1PHX4"/>
<dbReference type="SUPFAM" id="SSF52540">
    <property type="entry name" value="P-loop containing nucleoside triphosphate hydrolases"/>
    <property type="match status" value="1"/>
</dbReference>
<proteinExistence type="predicted"/>
<evidence type="ECO:0008006" key="3">
    <source>
        <dbReference type="Google" id="ProtNLM"/>
    </source>
</evidence>